<name>A0ABV6P1Z8_9ACTN</name>
<gene>
    <name evidence="2" type="ORF">ACFFHU_21425</name>
</gene>
<dbReference type="Pfam" id="PF10069">
    <property type="entry name" value="DICT"/>
    <property type="match status" value="1"/>
</dbReference>
<proteinExistence type="predicted"/>
<evidence type="ECO:0000313" key="3">
    <source>
        <dbReference type="Proteomes" id="UP001589894"/>
    </source>
</evidence>
<evidence type="ECO:0000259" key="1">
    <source>
        <dbReference type="PROSITE" id="PS50887"/>
    </source>
</evidence>
<dbReference type="InterPro" id="IPR043128">
    <property type="entry name" value="Rev_trsase/Diguanyl_cyclase"/>
</dbReference>
<dbReference type="RefSeq" id="WP_377341570.1">
    <property type="nucleotide sequence ID" value="NZ_JBHLUE010000017.1"/>
</dbReference>
<dbReference type="InterPro" id="IPR019278">
    <property type="entry name" value="DICT_dom"/>
</dbReference>
<dbReference type="PROSITE" id="PS50887">
    <property type="entry name" value="GGDEF"/>
    <property type="match status" value="1"/>
</dbReference>
<sequence>MVDSGHPIERLAKRTLVMVSHAIERAALAAAEDGPLVVVALFQRMPYFERERAAYARIAGRAVTTVVGLVDDQPPTLPAGVHGVRLSPGEDLAREWTVLALTPRFGAVLTARDLEEVSPASATLEAGRQFDGRWRFRRDEALHELIRLRHVLADRLPPAALAGIDDTLSRARELPATPGESRAEAALRLLVRRLATGLERQDELHRQLTVARRPAAESGLAGLADESAVRRWTGMDGTTASGTLPVALVGVRVAEPANAPERLGRRSAARELQAVLQVLTGGLRPSDRVTRLAEDEFLLILPALPVDDALQVAYRLGKDLAALASTYPFVPLTGTCVVAVTRRRPLPVEEIRRALDWAVDQGVPVAALPAETTAAAAA</sequence>
<dbReference type="Proteomes" id="UP001589894">
    <property type="component" value="Unassembled WGS sequence"/>
</dbReference>
<keyword evidence="3" id="KW-1185">Reference proteome</keyword>
<organism evidence="2 3">
    <name type="scientific">Plantactinospora siamensis</name>
    <dbReference type="NCBI Taxonomy" id="555372"/>
    <lineage>
        <taxon>Bacteria</taxon>
        <taxon>Bacillati</taxon>
        <taxon>Actinomycetota</taxon>
        <taxon>Actinomycetes</taxon>
        <taxon>Micromonosporales</taxon>
        <taxon>Micromonosporaceae</taxon>
        <taxon>Plantactinospora</taxon>
    </lineage>
</organism>
<dbReference type="SUPFAM" id="SSF55073">
    <property type="entry name" value="Nucleotide cyclase"/>
    <property type="match status" value="1"/>
</dbReference>
<dbReference type="EMBL" id="JBHLUE010000017">
    <property type="protein sequence ID" value="MFC0566689.1"/>
    <property type="molecule type" value="Genomic_DNA"/>
</dbReference>
<dbReference type="InterPro" id="IPR000160">
    <property type="entry name" value="GGDEF_dom"/>
</dbReference>
<evidence type="ECO:0000313" key="2">
    <source>
        <dbReference type="EMBL" id="MFC0566689.1"/>
    </source>
</evidence>
<dbReference type="InterPro" id="IPR029787">
    <property type="entry name" value="Nucleotide_cyclase"/>
</dbReference>
<feature type="domain" description="GGDEF" evidence="1">
    <location>
        <begin position="244"/>
        <end position="378"/>
    </location>
</feature>
<reference evidence="2 3" key="1">
    <citation type="submission" date="2024-09" db="EMBL/GenBank/DDBJ databases">
        <authorList>
            <person name="Sun Q."/>
            <person name="Mori K."/>
        </authorList>
    </citation>
    <scope>NUCLEOTIDE SEQUENCE [LARGE SCALE GENOMIC DNA]</scope>
    <source>
        <strain evidence="2 3">TBRC 2205</strain>
    </source>
</reference>
<comment type="caution">
    <text evidence="2">The sequence shown here is derived from an EMBL/GenBank/DDBJ whole genome shotgun (WGS) entry which is preliminary data.</text>
</comment>
<protein>
    <submittedName>
        <fullName evidence="2">DICT sensory domain-containing protein</fullName>
    </submittedName>
</protein>
<accession>A0ABV6P1Z8</accession>
<dbReference type="Gene3D" id="3.30.70.270">
    <property type="match status" value="1"/>
</dbReference>
<dbReference type="Pfam" id="PF00990">
    <property type="entry name" value="GGDEF"/>
    <property type="match status" value="1"/>
</dbReference>